<organism evidence="1 2">
    <name type="scientific">Azospirillum rugosum</name>
    <dbReference type="NCBI Taxonomy" id="416170"/>
    <lineage>
        <taxon>Bacteria</taxon>
        <taxon>Pseudomonadati</taxon>
        <taxon>Pseudomonadota</taxon>
        <taxon>Alphaproteobacteria</taxon>
        <taxon>Rhodospirillales</taxon>
        <taxon>Azospirillaceae</taxon>
        <taxon>Azospirillum</taxon>
    </lineage>
</organism>
<name>A0ABS4SFN6_9PROT</name>
<accession>A0ABS4SFN6</accession>
<evidence type="ECO:0000313" key="1">
    <source>
        <dbReference type="EMBL" id="MBP2290888.1"/>
    </source>
</evidence>
<dbReference type="RefSeq" id="WP_209763799.1">
    <property type="nucleotide sequence ID" value="NZ_JAGINP010000002.1"/>
</dbReference>
<protein>
    <submittedName>
        <fullName evidence="1">Uncharacterized protein</fullName>
    </submittedName>
</protein>
<dbReference type="EMBL" id="JAGINP010000002">
    <property type="protein sequence ID" value="MBP2290888.1"/>
    <property type="molecule type" value="Genomic_DNA"/>
</dbReference>
<proteinExistence type="predicted"/>
<gene>
    <name evidence="1" type="ORF">J2851_000630</name>
</gene>
<keyword evidence="2" id="KW-1185">Reference proteome</keyword>
<reference evidence="1 2" key="1">
    <citation type="submission" date="2021-03" db="EMBL/GenBank/DDBJ databases">
        <title>Genomic Encyclopedia of Type Strains, Phase III (KMG-III): the genomes of soil and plant-associated and newly described type strains.</title>
        <authorList>
            <person name="Whitman W."/>
        </authorList>
    </citation>
    <scope>NUCLEOTIDE SEQUENCE [LARGE SCALE GENOMIC DNA]</scope>
    <source>
        <strain evidence="1 2">IMMIB AFH-6</strain>
    </source>
</reference>
<sequence>MAALDVFALSVLALGLGALGLSVVYEGTRITAMSGRTALVRRRIQAKADELKDLNARIEDVKSRTDLQQATLDRLIAERGRLTGLIRSLKAAKVEMIHELGEPDGPALLFECDLRTAPDFNRIDQRRMVFAREIWDRRNIAHVWADTPDQAMAAVQRAFNLRSGLLPGRLQRSAPAAETAAETTAELGA</sequence>
<comment type="caution">
    <text evidence="1">The sequence shown here is derived from an EMBL/GenBank/DDBJ whole genome shotgun (WGS) entry which is preliminary data.</text>
</comment>
<dbReference type="Proteomes" id="UP000781958">
    <property type="component" value="Unassembled WGS sequence"/>
</dbReference>
<evidence type="ECO:0000313" key="2">
    <source>
        <dbReference type="Proteomes" id="UP000781958"/>
    </source>
</evidence>